<dbReference type="Proteomes" id="UP000826212">
    <property type="component" value="Chromosome"/>
</dbReference>
<evidence type="ECO:0000313" key="2">
    <source>
        <dbReference type="Proteomes" id="UP000826212"/>
    </source>
</evidence>
<protein>
    <submittedName>
        <fullName evidence="1">Uncharacterized protein</fullName>
    </submittedName>
</protein>
<reference evidence="1" key="1">
    <citation type="submission" date="2021-08" db="EMBL/GenBank/DDBJ databases">
        <title>Novel anaerobic bacterium isolated from sea squirt in East Sea, Republic of Korea.</title>
        <authorList>
            <person name="Nguyen T.H."/>
            <person name="Li Z."/>
            <person name="Lee Y.-J."/>
            <person name="Ko J."/>
            <person name="Kim S.-G."/>
        </authorList>
    </citation>
    <scope>NUCLEOTIDE SEQUENCE</scope>
    <source>
        <strain evidence="1">KCTC 25031</strain>
    </source>
</reference>
<organism evidence="1 2">
    <name type="scientific">Halosquirtibacter laminarini</name>
    <dbReference type="NCBI Taxonomy" id="3374600"/>
    <lineage>
        <taxon>Bacteria</taxon>
        <taxon>Pseudomonadati</taxon>
        <taxon>Bacteroidota</taxon>
        <taxon>Bacteroidia</taxon>
        <taxon>Marinilabiliales</taxon>
        <taxon>Prolixibacteraceae</taxon>
        <taxon>Halosquirtibacter</taxon>
    </lineage>
</organism>
<keyword evidence="2" id="KW-1185">Reference proteome</keyword>
<sequence length="101" mass="10918">MNKKFFIAAIAVIAILVSVNFSFTRNGYNNLDLDAIRNVAMADAENPGPDVWYRFGEYTLITNSGSSSSLSVSNGGTTITGTYNSGDSYTTYDCIGWFGDC</sequence>
<accession>A0AC61NJ33</accession>
<evidence type="ECO:0000313" key="1">
    <source>
        <dbReference type="EMBL" id="QZE15548.1"/>
    </source>
</evidence>
<proteinExistence type="predicted"/>
<gene>
    <name evidence="1" type="ORF">K4L44_06865</name>
</gene>
<name>A0AC61NJ33_9BACT</name>
<dbReference type="EMBL" id="CP081303">
    <property type="protein sequence ID" value="QZE15548.1"/>
    <property type="molecule type" value="Genomic_DNA"/>
</dbReference>